<protein>
    <submittedName>
        <fullName evidence="4">Fibrinogen C domain-containing protein 1</fullName>
    </submittedName>
</protein>
<evidence type="ECO:0000256" key="2">
    <source>
        <dbReference type="ARBA" id="ARBA00023157"/>
    </source>
</evidence>
<dbReference type="InterPro" id="IPR014716">
    <property type="entry name" value="Fibrinogen_a/b/g_C_1"/>
</dbReference>
<dbReference type="Gene3D" id="3.90.215.10">
    <property type="entry name" value="Gamma Fibrinogen, chain A, domain 1"/>
    <property type="match status" value="1"/>
</dbReference>
<dbReference type="Proteomes" id="UP001152320">
    <property type="component" value="Chromosome 12"/>
</dbReference>
<name>A0A9Q1BSD2_HOLLE</name>
<dbReference type="InterPro" id="IPR024731">
    <property type="entry name" value="NELL2-like_EGF"/>
</dbReference>
<dbReference type="Gene3D" id="2.10.25.10">
    <property type="entry name" value="Laminin"/>
    <property type="match status" value="1"/>
</dbReference>
<evidence type="ECO:0000313" key="4">
    <source>
        <dbReference type="EMBL" id="KAJ8032283.1"/>
    </source>
</evidence>
<dbReference type="EMBL" id="JAIZAY010000012">
    <property type="protein sequence ID" value="KAJ8032283.1"/>
    <property type="molecule type" value="Genomic_DNA"/>
</dbReference>
<dbReference type="InterPro" id="IPR002181">
    <property type="entry name" value="Fibrinogen_a/b/g_C_dom"/>
</dbReference>
<proteinExistence type="predicted"/>
<evidence type="ECO:0000313" key="5">
    <source>
        <dbReference type="Proteomes" id="UP001152320"/>
    </source>
</evidence>
<dbReference type="AlphaFoldDB" id="A0A9Q1BSD2"/>
<dbReference type="PROSITE" id="PS51406">
    <property type="entry name" value="FIBRINOGEN_C_2"/>
    <property type="match status" value="1"/>
</dbReference>
<keyword evidence="1" id="KW-0245">EGF-like domain</keyword>
<dbReference type="NCBIfam" id="NF040941">
    <property type="entry name" value="GGGWT_bact"/>
    <property type="match status" value="1"/>
</dbReference>
<dbReference type="OrthoDB" id="5971203at2759"/>
<dbReference type="SUPFAM" id="SSF56496">
    <property type="entry name" value="Fibrinogen C-terminal domain-like"/>
    <property type="match status" value="1"/>
</dbReference>
<dbReference type="Pfam" id="PF00147">
    <property type="entry name" value="Fibrinogen_C"/>
    <property type="match status" value="1"/>
</dbReference>
<gene>
    <name evidence="4" type="ORF">HOLleu_25772</name>
</gene>
<evidence type="ECO:0000259" key="3">
    <source>
        <dbReference type="PROSITE" id="PS51406"/>
    </source>
</evidence>
<dbReference type="Pfam" id="PF12947">
    <property type="entry name" value="EGF_3"/>
    <property type="match status" value="1"/>
</dbReference>
<keyword evidence="5" id="KW-1185">Reference proteome</keyword>
<organism evidence="4 5">
    <name type="scientific">Holothuria leucospilota</name>
    <name type="common">Black long sea cucumber</name>
    <name type="synonym">Mertensiothuria leucospilota</name>
    <dbReference type="NCBI Taxonomy" id="206669"/>
    <lineage>
        <taxon>Eukaryota</taxon>
        <taxon>Metazoa</taxon>
        <taxon>Echinodermata</taxon>
        <taxon>Eleutherozoa</taxon>
        <taxon>Echinozoa</taxon>
        <taxon>Holothuroidea</taxon>
        <taxon>Aspidochirotacea</taxon>
        <taxon>Aspidochirotida</taxon>
        <taxon>Holothuriidae</taxon>
        <taxon>Holothuria</taxon>
    </lineage>
</organism>
<keyword evidence="2" id="KW-1015">Disulfide bond</keyword>
<sequence length="136" mass="15477">MSGDLCVKKTDCSCFVEELEDVLSEGESYIDFNCTLQCRCSDQVLTCNENYRCDDNAVCTYRDGEHRCHCNEDYDGDGVTCTKVVKYKDCYELLRDNFIEDGVYTIYPTHWPDGSLNVYCDMTTDGGGWVVSMPSQ</sequence>
<feature type="domain" description="Fibrinogen C-terminal" evidence="3">
    <location>
        <begin position="81"/>
        <end position="136"/>
    </location>
</feature>
<accession>A0A9Q1BSD2</accession>
<reference evidence="4" key="1">
    <citation type="submission" date="2021-10" db="EMBL/GenBank/DDBJ databases">
        <title>Tropical sea cucumber genome reveals ecological adaptation and Cuvierian tubules defense mechanism.</title>
        <authorList>
            <person name="Chen T."/>
        </authorList>
    </citation>
    <scope>NUCLEOTIDE SEQUENCE</scope>
    <source>
        <strain evidence="4">Nanhai2018</strain>
        <tissue evidence="4">Muscle</tissue>
    </source>
</reference>
<dbReference type="InterPro" id="IPR036056">
    <property type="entry name" value="Fibrinogen-like_C"/>
</dbReference>
<comment type="caution">
    <text evidence="4">The sequence shown here is derived from an EMBL/GenBank/DDBJ whole genome shotgun (WGS) entry which is preliminary data.</text>
</comment>
<evidence type="ECO:0000256" key="1">
    <source>
        <dbReference type="ARBA" id="ARBA00022536"/>
    </source>
</evidence>